<reference evidence="1" key="1">
    <citation type="submission" date="2022-08" db="EMBL/GenBank/DDBJ databases">
        <authorList>
            <person name="Kallberg Y."/>
            <person name="Tangrot J."/>
            <person name="Rosling A."/>
        </authorList>
    </citation>
    <scope>NUCLEOTIDE SEQUENCE</scope>
    <source>
        <strain evidence="1">Wild A</strain>
    </source>
</reference>
<name>A0A9W4SBE3_9GLOM</name>
<gene>
    <name evidence="1" type="ORF">FWILDA_LOCUS684</name>
</gene>
<comment type="caution">
    <text evidence="1">The sequence shown here is derived from an EMBL/GenBank/DDBJ whole genome shotgun (WGS) entry which is preliminary data.</text>
</comment>
<protein>
    <submittedName>
        <fullName evidence="1">6823_t:CDS:1</fullName>
    </submittedName>
</protein>
<organism evidence="1 2">
    <name type="scientific">Funneliformis geosporum</name>
    <dbReference type="NCBI Taxonomy" id="1117311"/>
    <lineage>
        <taxon>Eukaryota</taxon>
        <taxon>Fungi</taxon>
        <taxon>Fungi incertae sedis</taxon>
        <taxon>Mucoromycota</taxon>
        <taxon>Glomeromycotina</taxon>
        <taxon>Glomeromycetes</taxon>
        <taxon>Glomerales</taxon>
        <taxon>Glomeraceae</taxon>
        <taxon>Funneliformis</taxon>
    </lineage>
</organism>
<dbReference type="Proteomes" id="UP001153678">
    <property type="component" value="Unassembled WGS sequence"/>
</dbReference>
<dbReference type="EMBL" id="CAMKVN010000046">
    <property type="protein sequence ID" value="CAI2162684.1"/>
    <property type="molecule type" value="Genomic_DNA"/>
</dbReference>
<dbReference type="AlphaFoldDB" id="A0A9W4SBE3"/>
<keyword evidence="2" id="KW-1185">Reference proteome</keyword>
<dbReference type="OrthoDB" id="2444024at2759"/>
<sequence length="125" mass="13756">MEVKKPVETVYEIKNDYEIPSFEEFMKNYSKDKEVVDSYADEFESYEDVRVKRTYYGALVAASVFPPTAAIALPATAFVAGTGLTVASVASIGHTADSKKWKSFGEGLMEVAVNAKEAHDVIHPN</sequence>
<proteinExistence type="predicted"/>
<accession>A0A9W4SBE3</accession>
<evidence type="ECO:0000313" key="1">
    <source>
        <dbReference type="EMBL" id="CAI2162684.1"/>
    </source>
</evidence>
<evidence type="ECO:0000313" key="2">
    <source>
        <dbReference type="Proteomes" id="UP001153678"/>
    </source>
</evidence>